<gene>
    <name evidence="2" type="ORF">OBRU01_15898</name>
</gene>
<dbReference type="Gene3D" id="1.10.8.10">
    <property type="entry name" value="DNA helicase RuvA subunit, C-terminal domain"/>
    <property type="match status" value="1"/>
</dbReference>
<dbReference type="CDD" id="cd14348">
    <property type="entry name" value="UBA_p47"/>
    <property type="match status" value="1"/>
</dbReference>
<dbReference type="GO" id="GO:0005634">
    <property type="term" value="C:nucleus"/>
    <property type="evidence" value="ECO:0007669"/>
    <property type="project" value="TreeGrafter"/>
</dbReference>
<dbReference type="FunFam" id="1.10.8.10:FF:000020">
    <property type="entry name" value="NSFL1 (p97) cofactor (p47)"/>
    <property type="match status" value="1"/>
</dbReference>
<name>A0A0L7L489_OPEBR</name>
<accession>A0A0L7L489</accession>
<dbReference type="AlphaFoldDB" id="A0A0L7L489"/>
<dbReference type="GO" id="GO:0043130">
    <property type="term" value="F:ubiquitin binding"/>
    <property type="evidence" value="ECO:0007669"/>
    <property type="project" value="TreeGrafter"/>
</dbReference>
<dbReference type="Pfam" id="PF14555">
    <property type="entry name" value="UBA_4"/>
    <property type="match status" value="1"/>
</dbReference>
<feature type="compositionally biased region" description="Low complexity" evidence="1">
    <location>
        <begin position="53"/>
        <end position="72"/>
    </location>
</feature>
<dbReference type="GO" id="GO:0031468">
    <property type="term" value="P:nuclear membrane reassembly"/>
    <property type="evidence" value="ECO:0007669"/>
    <property type="project" value="TreeGrafter"/>
</dbReference>
<evidence type="ECO:0000313" key="3">
    <source>
        <dbReference type="Proteomes" id="UP000037510"/>
    </source>
</evidence>
<organism evidence="2 3">
    <name type="scientific">Operophtera brumata</name>
    <name type="common">Winter moth</name>
    <name type="synonym">Phalaena brumata</name>
    <dbReference type="NCBI Taxonomy" id="104452"/>
    <lineage>
        <taxon>Eukaryota</taxon>
        <taxon>Metazoa</taxon>
        <taxon>Ecdysozoa</taxon>
        <taxon>Arthropoda</taxon>
        <taxon>Hexapoda</taxon>
        <taxon>Insecta</taxon>
        <taxon>Pterygota</taxon>
        <taxon>Neoptera</taxon>
        <taxon>Endopterygota</taxon>
        <taxon>Lepidoptera</taxon>
        <taxon>Glossata</taxon>
        <taxon>Ditrysia</taxon>
        <taxon>Geometroidea</taxon>
        <taxon>Geometridae</taxon>
        <taxon>Larentiinae</taxon>
        <taxon>Operophtera</taxon>
    </lineage>
</organism>
<evidence type="ECO:0000313" key="2">
    <source>
        <dbReference type="EMBL" id="KOB70104.1"/>
    </source>
</evidence>
<dbReference type="SUPFAM" id="SSF46934">
    <property type="entry name" value="UBA-like"/>
    <property type="match status" value="1"/>
</dbReference>
<keyword evidence="3" id="KW-1185">Reference proteome</keyword>
<proteinExistence type="predicted"/>
<dbReference type="GO" id="GO:0005829">
    <property type="term" value="C:cytosol"/>
    <property type="evidence" value="ECO:0007669"/>
    <property type="project" value="TreeGrafter"/>
</dbReference>
<dbReference type="STRING" id="104452.A0A0L7L489"/>
<dbReference type="GO" id="GO:0043161">
    <property type="term" value="P:proteasome-mediated ubiquitin-dependent protein catabolic process"/>
    <property type="evidence" value="ECO:0007669"/>
    <property type="project" value="TreeGrafter"/>
</dbReference>
<reference evidence="2 3" key="1">
    <citation type="journal article" date="2015" name="Genome Biol. Evol.">
        <title>The genome of winter moth (Operophtera brumata) provides a genomic perspective on sexual dimorphism and phenology.</title>
        <authorList>
            <person name="Derks M.F."/>
            <person name="Smit S."/>
            <person name="Salis L."/>
            <person name="Schijlen E."/>
            <person name="Bossers A."/>
            <person name="Mateman C."/>
            <person name="Pijl A.S."/>
            <person name="de Ridder D."/>
            <person name="Groenen M.A."/>
            <person name="Visser M.E."/>
            <person name="Megens H.J."/>
        </authorList>
    </citation>
    <scope>NUCLEOTIDE SEQUENCE [LARGE SCALE GENOMIC DNA]</scope>
    <source>
        <strain evidence="2">WM2013NL</strain>
        <tissue evidence="2">Head and thorax</tissue>
    </source>
</reference>
<evidence type="ECO:0000256" key="1">
    <source>
        <dbReference type="SAM" id="MobiDB-lite"/>
    </source>
</evidence>
<dbReference type="Proteomes" id="UP000037510">
    <property type="component" value="Unassembled WGS sequence"/>
</dbReference>
<dbReference type="GO" id="GO:0000045">
    <property type="term" value="P:autophagosome assembly"/>
    <property type="evidence" value="ECO:0007669"/>
    <property type="project" value="TreeGrafter"/>
</dbReference>
<dbReference type="PANTHER" id="PTHR23333:SF20">
    <property type="entry name" value="NSFL1 COFACTOR P47"/>
    <property type="match status" value="1"/>
</dbReference>
<protein>
    <submittedName>
        <fullName evidence="2">Protein tyrosine phosphatase SHP1</fullName>
    </submittedName>
</protein>
<dbReference type="EMBL" id="JTDY01003127">
    <property type="protein sequence ID" value="KOB70104.1"/>
    <property type="molecule type" value="Genomic_DNA"/>
</dbReference>
<dbReference type="GO" id="GO:0061025">
    <property type="term" value="P:membrane fusion"/>
    <property type="evidence" value="ECO:0007669"/>
    <property type="project" value="TreeGrafter"/>
</dbReference>
<feature type="compositionally biased region" description="Polar residues" evidence="1">
    <location>
        <begin position="228"/>
        <end position="237"/>
    </location>
</feature>
<dbReference type="InterPro" id="IPR009060">
    <property type="entry name" value="UBA-like_sf"/>
</dbReference>
<feature type="region of interest" description="Disordered" evidence="1">
    <location>
        <begin position="44"/>
        <end position="129"/>
    </location>
</feature>
<dbReference type="GO" id="GO:0007030">
    <property type="term" value="P:Golgi organization"/>
    <property type="evidence" value="ECO:0007669"/>
    <property type="project" value="TreeGrafter"/>
</dbReference>
<sequence length="254" mass="27365">MSENREETVRHFCDVTGADETRSKFFLESSNWRLEEAISSFFEHGGNVDEPLSAAPVVPSVPNLSDSDMESPPDSPPKTRQQAKKKPNSNFATLDSLQVEEMSSDEEEGQAFYAGGSERSGQQIIGPGKGRKDIVTEVFKSVKERGAVVFEDEPSSSGRGRGVVFGGTGYRLGQTADDHETVTPGGAAAPTQVILLRGLSMQIRRKEGWRNNPTPPIVGATVPIAASTEDSAANQRAAQEAVKLDETQPTTTIQ</sequence>
<feature type="region of interest" description="Disordered" evidence="1">
    <location>
        <begin position="228"/>
        <end position="254"/>
    </location>
</feature>
<feature type="non-terminal residue" evidence="2">
    <location>
        <position position="254"/>
    </location>
</feature>
<dbReference type="PANTHER" id="PTHR23333">
    <property type="entry name" value="UBX DOMAIN CONTAINING PROTEIN"/>
    <property type="match status" value="1"/>
</dbReference>
<comment type="caution">
    <text evidence="2">The sequence shown here is derived from an EMBL/GenBank/DDBJ whole genome shotgun (WGS) entry which is preliminary data.</text>
</comment>